<organism evidence="1 3">
    <name type="scientific">Polarella glacialis</name>
    <name type="common">Dinoflagellate</name>
    <dbReference type="NCBI Taxonomy" id="89957"/>
    <lineage>
        <taxon>Eukaryota</taxon>
        <taxon>Sar</taxon>
        <taxon>Alveolata</taxon>
        <taxon>Dinophyceae</taxon>
        <taxon>Suessiales</taxon>
        <taxon>Suessiaceae</taxon>
        <taxon>Polarella</taxon>
    </lineage>
</organism>
<name>A0A813IKZ8_POLGL</name>
<evidence type="ECO:0000313" key="3">
    <source>
        <dbReference type="Proteomes" id="UP000626109"/>
    </source>
</evidence>
<evidence type="ECO:0000313" key="2">
    <source>
        <dbReference type="EMBL" id="CAE8656130.1"/>
    </source>
</evidence>
<reference evidence="1" key="1">
    <citation type="submission" date="2021-02" db="EMBL/GenBank/DDBJ databases">
        <authorList>
            <person name="Dougan E. K."/>
            <person name="Rhodes N."/>
            <person name="Thang M."/>
            <person name="Chan C."/>
        </authorList>
    </citation>
    <scope>NUCLEOTIDE SEQUENCE</scope>
</reference>
<accession>A0A813IKZ8</accession>
<protein>
    <submittedName>
        <fullName evidence="1">Uncharacterized protein</fullName>
    </submittedName>
</protein>
<dbReference type="EMBL" id="CAJNNW010014018">
    <property type="protein sequence ID" value="CAE8656130.1"/>
    <property type="molecule type" value="Genomic_DNA"/>
</dbReference>
<proteinExistence type="predicted"/>
<comment type="caution">
    <text evidence="1">The sequence shown here is derived from an EMBL/GenBank/DDBJ whole genome shotgun (WGS) entry which is preliminary data.</text>
</comment>
<gene>
    <name evidence="2" type="ORF">PGLA2088_LOCUS11986</name>
    <name evidence="1" type="ORF">PGLA2088_LOCUS8953</name>
</gene>
<evidence type="ECO:0000313" key="1">
    <source>
        <dbReference type="EMBL" id="CAE8651224.1"/>
    </source>
</evidence>
<dbReference type="AlphaFoldDB" id="A0A813IKZ8"/>
<sequence length="74" mass="8727">PWQMKDVLTCSTSSSMASQEKDDWEPTSTVCHKCLPFSKDFERTCSCSELSLHSFLEEYYDCFDHQLDLFQFQK</sequence>
<feature type="non-terminal residue" evidence="1">
    <location>
        <position position="74"/>
    </location>
</feature>
<dbReference type="EMBL" id="CAJNNW010009738">
    <property type="protein sequence ID" value="CAE8651224.1"/>
    <property type="molecule type" value="Genomic_DNA"/>
</dbReference>
<dbReference type="Proteomes" id="UP000626109">
    <property type="component" value="Unassembled WGS sequence"/>
</dbReference>
<feature type="non-terminal residue" evidence="1">
    <location>
        <position position="1"/>
    </location>
</feature>